<dbReference type="GO" id="GO:0005524">
    <property type="term" value="F:ATP binding"/>
    <property type="evidence" value="ECO:0007669"/>
    <property type="project" value="UniProtKB-KW"/>
</dbReference>
<keyword evidence="2" id="KW-0547">Nucleotide-binding</keyword>
<dbReference type="Gene3D" id="3.40.50.720">
    <property type="entry name" value="NAD(P)-binding Rossmann-like Domain"/>
    <property type="match status" value="1"/>
</dbReference>
<dbReference type="PANTHER" id="PTHR10953:SF102">
    <property type="entry name" value="ADENYLYLTRANSFERASE AND SULFURTRANSFERASE MOCS3"/>
    <property type="match status" value="1"/>
</dbReference>
<dbReference type="GO" id="GO:0004792">
    <property type="term" value="F:thiosulfate-cyanide sulfurtransferase activity"/>
    <property type="evidence" value="ECO:0007669"/>
    <property type="project" value="TreeGrafter"/>
</dbReference>
<dbReference type="InterPro" id="IPR000594">
    <property type="entry name" value="ThiF_NAD_FAD-bd"/>
</dbReference>
<sequence length="357" mass="37696">MSIDHTRYARQIALSGFGIEGQTALSNAHVVCIGAGGLGSPAALYLAAAGVGKITIIDDDVVDRSNLQRQILHSDADVGRPKVESAAQRLHALNPDCEILTVNDRFVWPNCMDLCSDSDVIIDGSDNFDTRYTASTTAARLGIPHVWGAILGFQAQLSVFDSINGPVYEDVFPHPPMPGDVPNCAEGGVLGPLVGVVGSAMALEAIKVITGIGKPLKGNIGYFDGITGLWEYIPIIASANTRDILQSQTPRHTPRVSEVTKIDPELYSAIIDVREPEETRHGVIPGARLVPLSLIEAAPQETLRLIPHGSLLYCAAGVRSMRACLILEKAGAHGLKSLAGGIAAVPSSYITAPDSGK</sequence>
<dbReference type="GO" id="GO:0016779">
    <property type="term" value="F:nucleotidyltransferase activity"/>
    <property type="evidence" value="ECO:0007669"/>
    <property type="project" value="TreeGrafter"/>
</dbReference>
<dbReference type="GO" id="GO:0008146">
    <property type="term" value="F:sulfotransferase activity"/>
    <property type="evidence" value="ECO:0007669"/>
    <property type="project" value="TreeGrafter"/>
</dbReference>
<evidence type="ECO:0000313" key="5">
    <source>
        <dbReference type="EMBL" id="AFK16019.3"/>
    </source>
</evidence>
<dbReference type="GO" id="GO:0005829">
    <property type="term" value="C:cytosol"/>
    <property type="evidence" value="ECO:0007669"/>
    <property type="project" value="TreeGrafter"/>
</dbReference>
<protein>
    <submittedName>
        <fullName evidence="5">Molybdopterin biosynthesis protein MoeB</fullName>
    </submittedName>
</protein>
<dbReference type="InterPro" id="IPR036873">
    <property type="entry name" value="Rhodanese-like_dom_sf"/>
</dbReference>
<dbReference type="Gene3D" id="3.40.250.10">
    <property type="entry name" value="Rhodanese-like domain"/>
    <property type="match status" value="1"/>
</dbReference>
<accession>A0AAU8PJD9</accession>
<organism evidence="5 6">
    <name type="scientific">Corynebacterium pseudotuberculosis 258</name>
    <dbReference type="NCBI Taxonomy" id="1168865"/>
    <lineage>
        <taxon>Bacteria</taxon>
        <taxon>Bacillati</taxon>
        <taxon>Actinomycetota</taxon>
        <taxon>Actinomycetes</taxon>
        <taxon>Mycobacteriales</taxon>
        <taxon>Corynebacteriaceae</taxon>
        <taxon>Corynebacterium</taxon>
    </lineage>
</organism>
<dbReference type="KEGG" id="coe:CP258_01935"/>
<dbReference type="Proteomes" id="UP000006465">
    <property type="component" value="Chromosome"/>
</dbReference>
<evidence type="ECO:0000256" key="2">
    <source>
        <dbReference type="ARBA" id="ARBA00022741"/>
    </source>
</evidence>
<dbReference type="AlphaFoldDB" id="A0AAU8PJD9"/>
<dbReference type="SMART" id="SM00450">
    <property type="entry name" value="RHOD"/>
    <property type="match status" value="1"/>
</dbReference>
<gene>
    <name evidence="5" type="ORF">CP258_01935</name>
</gene>
<dbReference type="GO" id="GO:0008641">
    <property type="term" value="F:ubiquitin-like modifier activating enzyme activity"/>
    <property type="evidence" value="ECO:0007669"/>
    <property type="project" value="InterPro"/>
</dbReference>
<dbReference type="PANTHER" id="PTHR10953">
    <property type="entry name" value="UBIQUITIN-ACTIVATING ENZYME E1"/>
    <property type="match status" value="1"/>
</dbReference>
<evidence type="ECO:0000256" key="1">
    <source>
        <dbReference type="ARBA" id="ARBA00022679"/>
    </source>
</evidence>
<evidence type="ECO:0000313" key="6">
    <source>
        <dbReference type="Proteomes" id="UP000006465"/>
    </source>
</evidence>
<proteinExistence type="predicted"/>
<dbReference type="Pfam" id="PF00581">
    <property type="entry name" value="Rhodanese"/>
    <property type="match status" value="1"/>
</dbReference>
<dbReference type="PROSITE" id="PS50206">
    <property type="entry name" value="RHODANESE_3"/>
    <property type="match status" value="1"/>
</dbReference>
<dbReference type="CDD" id="cd00158">
    <property type="entry name" value="RHOD"/>
    <property type="match status" value="1"/>
</dbReference>
<evidence type="ECO:0000256" key="3">
    <source>
        <dbReference type="ARBA" id="ARBA00022840"/>
    </source>
</evidence>
<keyword evidence="3" id="KW-0067">ATP-binding</keyword>
<dbReference type="InterPro" id="IPR001763">
    <property type="entry name" value="Rhodanese-like_dom"/>
</dbReference>
<dbReference type="InterPro" id="IPR035985">
    <property type="entry name" value="Ubiquitin-activating_enz"/>
</dbReference>
<dbReference type="RefSeq" id="WP_045421091.1">
    <property type="nucleotide sequence ID" value="NC_017945.3"/>
</dbReference>
<evidence type="ECO:0000259" key="4">
    <source>
        <dbReference type="PROSITE" id="PS50206"/>
    </source>
</evidence>
<dbReference type="Pfam" id="PF00899">
    <property type="entry name" value="ThiF"/>
    <property type="match status" value="1"/>
</dbReference>
<dbReference type="EMBL" id="CP003540">
    <property type="protein sequence ID" value="AFK16019.3"/>
    <property type="molecule type" value="Genomic_DNA"/>
</dbReference>
<reference evidence="5 6" key="1">
    <citation type="journal article" date="2013" name="J. Biotechnol.">
        <title>Genome sequence of Corynebacterium pseudotuberculosis biovar equi strain 258 and prediction of antigenic targets to improve biotechnological vaccine production.</title>
        <authorList>
            <person name="Soares S.C."/>
            <person name="Trost E."/>
            <person name="Ramos R.T."/>
            <person name="Carneiro A.R."/>
            <person name="Santos A.R."/>
            <person name="Pinto A.C."/>
            <person name="Barbosa E."/>
            <person name="Aburjaile F."/>
            <person name="Ali A."/>
            <person name="Diniz C.A."/>
            <person name="Hassan S.S."/>
            <person name="Fiaux K."/>
            <person name="Guimaraes L.C."/>
            <person name="Bakhtiar S.M."/>
            <person name="Pereira U."/>
            <person name="Almeida S.S."/>
            <person name="Abreu V.A."/>
            <person name="Rocha F.S."/>
            <person name="Dorella F.A."/>
            <person name="Miyoshi A."/>
            <person name="Silva A."/>
            <person name="Azevedo V."/>
            <person name="Tauch A."/>
        </authorList>
    </citation>
    <scope>NUCLEOTIDE SEQUENCE [LARGE SCALE GENOMIC DNA]</scope>
    <source>
        <strain evidence="5 6">258</strain>
    </source>
</reference>
<name>A0AAU8PJD9_CORPS</name>
<dbReference type="SUPFAM" id="SSF52821">
    <property type="entry name" value="Rhodanese/Cell cycle control phosphatase"/>
    <property type="match status" value="1"/>
</dbReference>
<dbReference type="SUPFAM" id="SSF69572">
    <property type="entry name" value="Activating enzymes of the ubiquitin-like proteins"/>
    <property type="match status" value="1"/>
</dbReference>
<dbReference type="InterPro" id="IPR045886">
    <property type="entry name" value="ThiF/MoeB/HesA"/>
</dbReference>
<feature type="domain" description="Rhodanese" evidence="4">
    <location>
        <begin position="270"/>
        <end position="351"/>
    </location>
</feature>
<keyword evidence="1" id="KW-0808">Transferase</keyword>
<dbReference type="CDD" id="cd00757">
    <property type="entry name" value="ThiF_MoeB_HesA_family"/>
    <property type="match status" value="1"/>
</dbReference>
<dbReference type="FunFam" id="3.40.50.720:FF:000033">
    <property type="entry name" value="Adenylyltransferase and sulfurtransferase MOCS3"/>
    <property type="match status" value="1"/>
</dbReference>